<accession>A0A2P2NHW5</accession>
<proteinExistence type="predicted"/>
<name>A0A2P2NHW5_RHIMU</name>
<protein>
    <submittedName>
        <fullName evidence="1">Uncharacterized protein</fullName>
    </submittedName>
</protein>
<reference evidence="1" key="1">
    <citation type="submission" date="2018-02" db="EMBL/GenBank/DDBJ databases">
        <title>Rhizophora mucronata_Transcriptome.</title>
        <authorList>
            <person name="Meera S.P."/>
            <person name="Sreeshan A."/>
            <person name="Augustine A."/>
        </authorList>
    </citation>
    <scope>NUCLEOTIDE SEQUENCE</scope>
    <source>
        <tissue evidence="1">Leaf</tissue>
    </source>
</reference>
<dbReference type="AlphaFoldDB" id="A0A2P2NHW5"/>
<organism evidence="1">
    <name type="scientific">Rhizophora mucronata</name>
    <name type="common">Asiatic mangrove</name>
    <dbReference type="NCBI Taxonomy" id="61149"/>
    <lineage>
        <taxon>Eukaryota</taxon>
        <taxon>Viridiplantae</taxon>
        <taxon>Streptophyta</taxon>
        <taxon>Embryophyta</taxon>
        <taxon>Tracheophyta</taxon>
        <taxon>Spermatophyta</taxon>
        <taxon>Magnoliopsida</taxon>
        <taxon>eudicotyledons</taxon>
        <taxon>Gunneridae</taxon>
        <taxon>Pentapetalae</taxon>
        <taxon>rosids</taxon>
        <taxon>fabids</taxon>
        <taxon>Malpighiales</taxon>
        <taxon>Rhizophoraceae</taxon>
        <taxon>Rhizophora</taxon>
    </lineage>
</organism>
<evidence type="ECO:0000313" key="1">
    <source>
        <dbReference type="EMBL" id="MBX42000.1"/>
    </source>
</evidence>
<dbReference type="EMBL" id="GGEC01061516">
    <property type="protein sequence ID" value="MBX42000.1"/>
    <property type="molecule type" value="Transcribed_RNA"/>
</dbReference>
<sequence>MPASLRRVIFQSVTATSNK</sequence>